<dbReference type="GO" id="GO:0009097">
    <property type="term" value="P:isoleucine biosynthetic process"/>
    <property type="evidence" value="ECO:0007669"/>
    <property type="project" value="TreeGrafter"/>
</dbReference>
<evidence type="ECO:0000313" key="6">
    <source>
        <dbReference type="Proteomes" id="UP000366945"/>
    </source>
</evidence>
<keyword evidence="2" id="KW-0663">Pyridoxal phosphate</keyword>
<evidence type="ECO:0000256" key="3">
    <source>
        <dbReference type="ARBA" id="ARBA00023239"/>
    </source>
</evidence>
<dbReference type="GO" id="GO:0004794">
    <property type="term" value="F:threonine deaminase activity"/>
    <property type="evidence" value="ECO:0007669"/>
    <property type="project" value="TreeGrafter"/>
</dbReference>
<organism evidence="5 6">
    <name type="scientific">Pandoraea pneumonica</name>
    <dbReference type="NCBI Taxonomy" id="2508299"/>
    <lineage>
        <taxon>Bacteria</taxon>
        <taxon>Pseudomonadati</taxon>
        <taxon>Pseudomonadota</taxon>
        <taxon>Betaproteobacteria</taxon>
        <taxon>Burkholderiales</taxon>
        <taxon>Burkholderiaceae</taxon>
        <taxon>Pandoraea</taxon>
    </lineage>
</organism>
<dbReference type="Proteomes" id="UP000366945">
    <property type="component" value="Unassembled WGS sequence"/>
</dbReference>
<evidence type="ECO:0000313" key="5">
    <source>
        <dbReference type="EMBL" id="VVE54563.1"/>
    </source>
</evidence>
<proteinExistence type="predicted"/>
<keyword evidence="6" id="KW-1185">Reference proteome</keyword>
<keyword evidence="3" id="KW-0456">Lyase</keyword>
<dbReference type="GO" id="GO:0006567">
    <property type="term" value="P:L-threonine catabolic process"/>
    <property type="evidence" value="ECO:0007669"/>
    <property type="project" value="TreeGrafter"/>
</dbReference>
<evidence type="ECO:0000256" key="2">
    <source>
        <dbReference type="ARBA" id="ARBA00022898"/>
    </source>
</evidence>
<evidence type="ECO:0000259" key="4">
    <source>
        <dbReference type="Pfam" id="PF00291"/>
    </source>
</evidence>
<dbReference type="InterPro" id="IPR000634">
    <property type="entry name" value="Ser/Thr_deHydtase_PyrdxlP-BS"/>
</dbReference>
<dbReference type="PANTHER" id="PTHR48078:SF6">
    <property type="entry name" value="L-THREONINE DEHYDRATASE CATABOLIC TDCB"/>
    <property type="match status" value="1"/>
</dbReference>
<dbReference type="EMBL" id="CABPSK010000006">
    <property type="protein sequence ID" value="VVE54563.1"/>
    <property type="molecule type" value="Genomic_DNA"/>
</dbReference>
<dbReference type="GO" id="GO:0030170">
    <property type="term" value="F:pyridoxal phosphate binding"/>
    <property type="evidence" value="ECO:0007669"/>
    <property type="project" value="InterPro"/>
</dbReference>
<feature type="domain" description="Tryptophan synthase beta chain-like PALP" evidence="4">
    <location>
        <begin position="36"/>
        <end position="329"/>
    </location>
</feature>
<dbReference type="Pfam" id="PF00291">
    <property type="entry name" value="PALP"/>
    <property type="match status" value="1"/>
</dbReference>
<dbReference type="GeneID" id="300406917"/>
<comment type="cofactor">
    <cofactor evidence="1">
        <name>pyridoxal 5'-phosphate</name>
        <dbReference type="ChEBI" id="CHEBI:597326"/>
    </cofactor>
</comment>
<dbReference type="InterPro" id="IPR036052">
    <property type="entry name" value="TrpB-like_PALP_sf"/>
</dbReference>
<evidence type="ECO:0000256" key="1">
    <source>
        <dbReference type="ARBA" id="ARBA00001933"/>
    </source>
</evidence>
<dbReference type="RefSeq" id="WP_150682128.1">
    <property type="nucleotide sequence ID" value="NZ_CABPSK010000006.1"/>
</dbReference>
<dbReference type="InterPro" id="IPR001926">
    <property type="entry name" value="TrpB-like_PALP"/>
</dbReference>
<gene>
    <name evidence="5" type="ORF">PPN31114_04939</name>
</gene>
<dbReference type="GO" id="GO:0006565">
    <property type="term" value="P:L-serine catabolic process"/>
    <property type="evidence" value="ECO:0007669"/>
    <property type="project" value="TreeGrafter"/>
</dbReference>
<dbReference type="InterPro" id="IPR050147">
    <property type="entry name" value="Ser/Thr_Dehydratase"/>
</dbReference>
<dbReference type="GO" id="GO:0003941">
    <property type="term" value="F:L-serine ammonia-lyase activity"/>
    <property type="evidence" value="ECO:0007669"/>
    <property type="project" value="TreeGrafter"/>
</dbReference>
<dbReference type="Gene3D" id="3.40.50.1100">
    <property type="match status" value="2"/>
</dbReference>
<accession>A0A5E4Z349</accession>
<dbReference type="SUPFAM" id="SSF53686">
    <property type="entry name" value="Tryptophan synthase beta subunit-like PLP-dependent enzymes"/>
    <property type="match status" value="1"/>
</dbReference>
<dbReference type="PROSITE" id="PS00165">
    <property type="entry name" value="DEHYDRATASE_SER_THR"/>
    <property type="match status" value="1"/>
</dbReference>
<protein>
    <submittedName>
        <fullName evidence="5">Serine dehydratase</fullName>
    </submittedName>
</protein>
<sequence>MKDNASRTCGLQTSLESPSVVEHTRYRINSAYETIQPYIVRTPLLSSRRLNDQLRCSLFVKAECLQHTGSFKFRGALNKILSVTRRAFSPHLLTWSSGNHGAAVAEVARLLGIPATIVAPPWIPEAKKNNIRCRGAKLHVAGSVIDIASFGTEMAADLGATVIPAYDDPFVIEGQASVTLEVLKQFEAQCGRAVPDVIVLPCGGGSLAAGAALAVEDEPNIRLIAAEPSSAADTKISLAAGRPCKDPNAGPTICDALRNPLPGAETFEIMKRSVRDVHVLDDKAVLDSMRVLFEHFRLVSEPAGAIALAAVLSNFESLEGQNVVVVVSGGNVSRTTFYDAIRGCPFDAALMI</sequence>
<name>A0A5E4Z349_9BURK</name>
<dbReference type="AlphaFoldDB" id="A0A5E4Z349"/>
<reference evidence="5 6" key="1">
    <citation type="submission" date="2019-08" db="EMBL/GenBank/DDBJ databases">
        <authorList>
            <person name="Peeters C."/>
        </authorList>
    </citation>
    <scope>NUCLEOTIDE SEQUENCE [LARGE SCALE GENOMIC DNA]</scope>
    <source>
        <strain evidence="5 6">LMG 31114</strain>
    </source>
</reference>
<dbReference type="OrthoDB" id="9811476at2"/>
<dbReference type="PANTHER" id="PTHR48078">
    <property type="entry name" value="THREONINE DEHYDRATASE, MITOCHONDRIAL-RELATED"/>
    <property type="match status" value="1"/>
</dbReference>